<protein>
    <submittedName>
        <fullName evidence="8">Putative nucleotidyltransferase, Ribonuclease H</fullName>
        <ecNumber evidence="8">2.7.7.-</ecNumber>
        <ecNumber evidence="8">3.1.26.4</ecNumber>
    </submittedName>
</protein>
<keyword evidence="2 8" id="KW-0548">Nucleotidyltransferase</keyword>
<evidence type="ECO:0000256" key="5">
    <source>
        <dbReference type="ARBA" id="ARBA00022801"/>
    </source>
</evidence>
<comment type="caution">
    <text evidence="8">The sequence shown here is derived from an EMBL/GenBank/DDBJ whole genome shotgun (WGS) entry which is preliminary data.</text>
</comment>
<evidence type="ECO:0000256" key="3">
    <source>
        <dbReference type="ARBA" id="ARBA00022722"/>
    </source>
</evidence>
<keyword evidence="1 8" id="KW-0808">Transferase</keyword>
<dbReference type="Gramene" id="PRQ54412">
    <property type="protein sequence ID" value="PRQ54412"/>
    <property type="gene ID" value="RchiOBHm_Chr1g0313301"/>
</dbReference>
<gene>
    <name evidence="8" type="ORF">RchiOBHm_Chr1g0313301</name>
</gene>
<dbReference type="Gene3D" id="3.10.20.370">
    <property type="match status" value="1"/>
</dbReference>
<dbReference type="CDD" id="cd09274">
    <property type="entry name" value="RNase_HI_RT_Ty3"/>
    <property type="match status" value="1"/>
</dbReference>
<evidence type="ECO:0000313" key="9">
    <source>
        <dbReference type="Proteomes" id="UP000238479"/>
    </source>
</evidence>
<dbReference type="STRING" id="74649.A0A2P6S6U8"/>
<dbReference type="InterPro" id="IPR050951">
    <property type="entry name" value="Retrovirus_Pol_polyprotein"/>
</dbReference>
<dbReference type="InterPro" id="IPR043502">
    <property type="entry name" value="DNA/RNA_pol_sf"/>
</dbReference>
<evidence type="ECO:0000259" key="7">
    <source>
        <dbReference type="Pfam" id="PF17917"/>
    </source>
</evidence>
<evidence type="ECO:0000256" key="6">
    <source>
        <dbReference type="ARBA" id="ARBA00022918"/>
    </source>
</evidence>
<dbReference type="OMA" id="EHWIERI"/>
<keyword evidence="4" id="KW-0255">Endonuclease</keyword>
<keyword evidence="3" id="KW-0540">Nuclease</keyword>
<sequence>MHYGITAKPLTELLKIDSFKRNPAAETVFETLKQALMTAPVLALPDFSLPFTIETDACGLGIGAVLSQRRHPIAYLSKPLSARNQLLSVYDKEMLAIWHSIDKWPPYLLGHQFTIITDHQTLKHLLDQRISTPSQHKWLAKLMGYHYSIKYRPGSLNTVPDLLLRRPELCSIAAIFAPVFDSLEQISQACLISVHCCIVQNGGTTPLIIPP</sequence>
<evidence type="ECO:0000313" key="8">
    <source>
        <dbReference type="EMBL" id="PRQ54412.1"/>
    </source>
</evidence>
<dbReference type="Proteomes" id="UP000238479">
    <property type="component" value="Chromosome 1"/>
</dbReference>
<evidence type="ECO:0000256" key="2">
    <source>
        <dbReference type="ARBA" id="ARBA00022695"/>
    </source>
</evidence>
<dbReference type="EC" id="3.1.26.4" evidence="8"/>
<dbReference type="EMBL" id="PDCK01000039">
    <property type="protein sequence ID" value="PRQ54412.1"/>
    <property type="molecule type" value="Genomic_DNA"/>
</dbReference>
<feature type="domain" description="Reverse transcriptase RNase H-like" evidence="7">
    <location>
        <begin position="46"/>
        <end position="145"/>
    </location>
</feature>
<keyword evidence="9" id="KW-1185">Reference proteome</keyword>
<dbReference type="EC" id="2.7.7.-" evidence="8"/>
<dbReference type="InterPro" id="IPR041373">
    <property type="entry name" value="RT_RNaseH"/>
</dbReference>
<evidence type="ECO:0000256" key="4">
    <source>
        <dbReference type="ARBA" id="ARBA00022759"/>
    </source>
</evidence>
<dbReference type="Pfam" id="PF17917">
    <property type="entry name" value="RT_RNaseH"/>
    <property type="match status" value="1"/>
</dbReference>
<dbReference type="Gene3D" id="3.30.70.270">
    <property type="match status" value="1"/>
</dbReference>
<evidence type="ECO:0000256" key="1">
    <source>
        <dbReference type="ARBA" id="ARBA00022679"/>
    </source>
</evidence>
<dbReference type="GO" id="GO:0003964">
    <property type="term" value="F:RNA-directed DNA polymerase activity"/>
    <property type="evidence" value="ECO:0007669"/>
    <property type="project" value="UniProtKB-KW"/>
</dbReference>
<reference evidence="8 9" key="1">
    <citation type="journal article" date="2018" name="Nat. Genet.">
        <title>The Rosa genome provides new insights in the design of modern roses.</title>
        <authorList>
            <person name="Bendahmane M."/>
        </authorList>
    </citation>
    <scope>NUCLEOTIDE SEQUENCE [LARGE SCALE GENOMIC DNA]</scope>
    <source>
        <strain evidence="9">cv. Old Blush</strain>
    </source>
</reference>
<dbReference type="InterPro" id="IPR043128">
    <property type="entry name" value="Rev_trsase/Diguanyl_cyclase"/>
</dbReference>
<dbReference type="PANTHER" id="PTHR37984:SF5">
    <property type="entry name" value="PROTEIN NYNRIN-LIKE"/>
    <property type="match status" value="1"/>
</dbReference>
<dbReference type="GO" id="GO:0004523">
    <property type="term" value="F:RNA-DNA hybrid ribonuclease activity"/>
    <property type="evidence" value="ECO:0007669"/>
    <property type="project" value="UniProtKB-EC"/>
</dbReference>
<accession>A0A2P6S6U8</accession>
<dbReference type="AlphaFoldDB" id="A0A2P6S6U8"/>
<name>A0A2P6S6U8_ROSCH</name>
<keyword evidence="6" id="KW-0695">RNA-directed DNA polymerase</keyword>
<keyword evidence="5 8" id="KW-0378">Hydrolase</keyword>
<dbReference type="PANTHER" id="PTHR37984">
    <property type="entry name" value="PROTEIN CBG26694"/>
    <property type="match status" value="1"/>
</dbReference>
<organism evidence="8 9">
    <name type="scientific">Rosa chinensis</name>
    <name type="common">China rose</name>
    <dbReference type="NCBI Taxonomy" id="74649"/>
    <lineage>
        <taxon>Eukaryota</taxon>
        <taxon>Viridiplantae</taxon>
        <taxon>Streptophyta</taxon>
        <taxon>Embryophyta</taxon>
        <taxon>Tracheophyta</taxon>
        <taxon>Spermatophyta</taxon>
        <taxon>Magnoliopsida</taxon>
        <taxon>eudicotyledons</taxon>
        <taxon>Gunneridae</taxon>
        <taxon>Pentapetalae</taxon>
        <taxon>rosids</taxon>
        <taxon>fabids</taxon>
        <taxon>Rosales</taxon>
        <taxon>Rosaceae</taxon>
        <taxon>Rosoideae</taxon>
        <taxon>Rosoideae incertae sedis</taxon>
        <taxon>Rosa</taxon>
    </lineage>
</organism>
<dbReference type="SUPFAM" id="SSF56672">
    <property type="entry name" value="DNA/RNA polymerases"/>
    <property type="match status" value="1"/>
</dbReference>
<proteinExistence type="predicted"/>